<evidence type="ECO:0000313" key="3">
    <source>
        <dbReference type="Proteomes" id="UP000027920"/>
    </source>
</evidence>
<dbReference type="GeneID" id="25275501"/>
<dbReference type="EMBL" id="AMGV01000001">
    <property type="protein sequence ID" value="KEF62577.1"/>
    <property type="molecule type" value="Genomic_DNA"/>
</dbReference>
<dbReference type="PANTHER" id="PTHR37783:SF1">
    <property type="entry name" value="MEMBRANE PROTEIN, PUTATIVE (AFU_ORTHOLOGUE AFUA_1G04315)-RELATED"/>
    <property type="match status" value="1"/>
</dbReference>
<dbReference type="RefSeq" id="XP_013265167.1">
    <property type="nucleotide sequence ID" value="XM_013409713.1"/>
</dbReference>
<keyword evidence="3" id="KW-1185">Reference proteome</keyword>
<dbReference type="HOGENOM" id="CLU_156739_0_0_1"/>
<feature type="transmembrane region" description="Helical" evidence="1">
    <location>
        <begin position="99"/>
        <end position="118"/>
    </location>
</feature>
<keyword evidence="1" id="KW-1133">Transmembrane helix</keyword>
<evidence type="ECO:0000313" key="2">
    <source>
        <dbReference type="EMBL" id="KEF62577.1"/>
    </source>
</evidence>
<sequence length="136" mass="15324">MASHKASSVTIDEYHLPKGSKLLATIVMTGLMTISARRKFIEPRSLLHDQILARGGAKTIKYSKPVQAFLFYFLFGSHSIEAVYFALTKLKQHNVKAFSIVWLKWVVTIFLGGSIVAGKHFDEVVEQKEIKAMKEI</sequence>
<accession>A0A072PS29</accession>
<name>A0A072PS29_9EURO</name>
<organism evidence="2 3">
    <name type="scientific">Exophiala aquamarina CBS 119918</name>
    <dbReference type="NCBI Taxonomy" id="1182545"/>
    <lineage>
        <taxon>Eukaryota</taxon>
        <taxon>Fungi</taxon>
        <taxon>Dikarya</taxon>
        <taxon>Ascomycota</taxon>
        <taxon>Pezizomycotina</taxon>
        <taxon>Eurotiomycetes</taxon>
        <taxon>Chaetothyriomycetidae</taxon>
        <taxon>Chaetothyriales</taxon>
        <taxon>Herpotrichiellaceae</taxon>
        <taxon>Exophiala</taxon>
    </lineage>
</organism>
<comment type="caution">
    <text evidence="2">The sequence shown here is derived from an EMBL/GenBank/DDBJ whole genome shotgun (WGS) entry which is preliminary data.</text>
</comment>
<keyword evidence="1" id="KW-0472">Membrane</keyword>
<dbReference type="Proteomes" id="UP000027920">
    <property type="component" value="Unassembled WGS sequence"/>
</dbReference>
<keyword evidence="1" id="KW-0812">Transmembrane</keyword>
<feature type="transmembrane region" description="Helical" evidence="1">
    <location>
        <begin position="68"/>
        <end position="87"/>
    </location>
</feature>
<dbReference type="AlphaFoldDB" id="A0A072PS29"/>
<gene>
    <name evidence="2" type="ORF">A1O9_00550</name>
</gene>
<dbReference type="VEuPathDB" id="FungiDB:A1O9_00550"/>
<dbReference type="PANTHER" id="PTHR37783">
    <property type="entry name" value="MEMBRANE PROTEIN, PUTATIVE (AFU_ORTHOLOGUE AFUA_1G04315)-RELATED"/>
    <property type="match status" value="1"/>
</dbReference>
<dbReference type="OrthoDB" id="5553410at2759"/>
<evidence type="ECO:0000256" key="1">
    <source>
        <dbReference type="SAM" id="Phobius"/>
    </source>
</evidence>
<proteinExistence type="predicted"/>
<protein>
    <submittedName>
        <fullName evidence="2">Uncharacterized protein</fullName>
    </submittedName>
</protein>
<reference evidence="2 3" key="1">
    <citation type="submission" date="2013-03" db="EMBL/GenBank/DDBJ databases">
        <title>The Genome Sequence of Exophiala aquamarina CBS 119918.</title>
        <authorList>
            <consortium name="The Broad Institute Genomics Platform"/>
            <person name="Cuomo C."/>
            <person name="de Hoog S."/>
            <person name="Gorbushina A."/>
            <person name="Walker B."/>
            <person name="Young S.K."/>
            <person name="Zeng Q."/>
            <person name="Gargeya S."/>
            <person name="Fitzgerald M."/>
            <person name="Haas B."/>
            <person name="Abouelleil A."/>
            <person name="Allen A.W."/>
            <person name="Alvarado L."/>
            <person name="Arachchi H.M."/>
            <person name="Berlin A.M."/>
            <person name="Chapman S.B."/>
            <person name="Gainer-Dewar J."/>
            <person name="Goldberg J."/>
            <person name="Griggs A."/>
            <person name="Gujja S."/>
            <person name="Hansen M."/>
            <person name="Howarth C."/>
            <person name="Imamovic A."/>
            <person name="Ireland A."/>
            <person name="Larimer J."/>
            <person name="McCowan C."/>
            <person name="Murphy C."/>
            <person name="Pearson M."/>
            <person name="Poon T.W."/>
            <person name="Priest M."/>
            <person name="Roberts A."/>
            <person name="Saif S."/>
            <person name="Shea T."/>
            <person name="Sisk P."/>
            <person name="Sykes S."/>
            <person name="Wortman J."/>
            <person name="Nusbaum C."/>
            <person name="Birren B."/>
        </authorList>
    </citation>
    <scope>NUCLEOTIDE SEQUENCE [LARGE SCALE GENOMIC DNA]</scope>
    <source>
        <strain evidence="2 3">CBS 119918</strain>
    </source>
</reference>